<organism evidence="2 3">
    <name type="scientific">Adineta ricciae</name>
    <name type="common">Rotifer</name>
    <dbReference type="NCBI Taxonomy" id="249248"/>
    <lineage>
        <taxon>Eukaryota</taxon>
        <taxon>Metazoa</taxon>
        <taxon>Spiralia</taxon>
        <taxon>Gnathifera</taxon>
        <taxon>Rotifera</taxon>
        <taxon>Eurotatoria</taxon>
        <taxon>Bdelloidea</taxon>
        <taxon>Adinetida</taxon>
        <taxon>Adinetidae</taxon>
        <taxon>Adineta</taxon>
    </lineage>
</organism>
<dbReference type="PANTHER" id="PTHR46580:SF4">
    <property type="entry name" value="ATP_GTP-BINDING PROTEIN"/>
    <property type="match status" value="1"/>
</dbReference>
<evidence type="ECO:0000256" key="1">
    <source>
        <dbReference type="SAM" id="Phobius"/>
    </source>
</evidence>
<dbReference type="EMBL" id="CAJNOJ010000303">
    <property type="protein sequence ID" value="CAF1383851.1"/>
    <property type="molecule type" value="Genomic_DNA"/>
</dbReference>
<keyword evidence="1" id="KW-1133">Transmembrane helix</keyword>
<feature type="transmembrane region" description="Helical" evidence="1">
    <location>
        <begin position="167"/>
        <end position="191"/>
    </location>
</feature>
<proteinExistence type="predicted"/>
<keyword evidence="1" id="KW-0812">Transmembrane</keyword>
<reference evidence="2" key="1">
    <citation type="submission" date="2021-02" db="EMBL/GenBank/DDBJ databases">
        <authorList>
            <person name="Nowell W R."/>
        </authorList>
    </citation>
    <scope>NUCLEOTIDE SEQUENCE</scope>
</reference>
<gene>
    <name evidence="2" type="ORF">EDS130_LOCUS35084</name>
</gene>
<dbReference type="PANTHER" id="PTHR46580">
    <property type="entry name" value="SENSOR KINASE-RELATED"/>
    <property type="match status" value="1"/>
</dbReference>
<dbReference type="AlphaFoldDB" id="A0A815JTW7"/>
<dbReference type="InterPro" id="IPR028994">
    <property type="entry name" value="Integrin_alpha_N"/>
</dbReference>
<name>A0A815JTW7_ADIRI</name>
<sequence length="308" mass="34910">MNLLEQIFNCDNHFDIVASISTPIPLGVFLRYGNRCFSNTETFSTGIDTNPYGLSVEDYDNQSDIVTGNVASSRTSFLIRDDLDYFILLHTYSTETATLSNEVVVDDLNNDENLNVIVFNHIISTANVFLGYDNENDFNNDNIADIALANTEVNTIVILFDVGDESFLLGITYSTATLIITIIQISLLRILKRTILITIFHVYNSKIFILTSMYSTGVPSQPYIVVVDYFDNEDSVDIVIGNSNTSQISFVLYGDENGIFRNEISYLLKDYESLQHSIALIDLNQDKRIDMVVGSLYYKRYRYAHQNM</sequence>
<evidence type="ECO:0000313" key="2">
    <source>
        <dbReference type="EMBL" id="CAF1383851.1"/>
    </source>
</evidence>
<dbReference type="SUPFAM" id="SSF69318">
    <property type="entry name" value="Integrin alpha N-terminal domain"/>
    <property type="match status" value="1"/>
</dbReference>
<keyword evidence="1" id="KW-0472">Membrane</keyword>
<protein>
    <submittedName>
        <fullName evidence="2">Uncharacterized protein</fullName>
    </submittedName>
</protein>
<evidence type="ECO:0000313" key="3">
    <source>
        <dbReference type="Proteomes" id="UP000663852"/>
    </source>
</evidence>
<comment type="caution">
    <text evidence="2">The sequence shown here is derived from an EMBL/GenBank/DDBJ whole genome shotgun (WGS) entry which is preliminary data.</text>
</comment>
<dbReference type="Proteomes" id="UP000663852">
    <property type="component" value="Unassembled WGS sequence"/>
</dbReference>
<accession>A0A815JTW7</accession>